<evidence type="ECO:0000256" key="7">
    <source>
        <dbReference type="PROSITE-ProRule" id="PRU00723"/>
    </source>
</evidence>
<dbReference type="Gene3D" id="3.30.40.10">
    <property type="entry name" value="Zinc/RING finger domain, C3HC4 (zinc finger)"/>
    <property type="match status" value="1"/>
</dbReference>
<sequence>MFKKRNTQGTTRRRKVVKGGSSGLVEKKHTKKPALPLDNTKVVESIAKVHVVKTDDNANEELSHQLKHQQEKVNDDQERLERLRQSATKEDRLNAEGKDSEKKIRQAGNLRNTLLMDFQPDVCKDFKQTGYCGYGDSCKFLHSRDDFKAGWDLNKDWKVDENNKPEDTNADIPFKCAICKQDYQTPVKTNCNHYFCRKCFVDRNRTEKTCFICGTETGGIAKIATNICGTETGGIAKIATNINDGK</sequence>
<comment type="function">
    <text evidence="1 8">Involved in pre-mRNA splicing.</text>
</comment>
<keyword evidence="8" id="KW-0508">mRNA splicing</keyword>
<keyword evidence="4 7" id="KW-0479">Metal-binding</keyword>
<dbReference type="InterPro" id="IPR000571">
    <property type="entry name" value="Znf_CCCH"/>
</dbReference>
<keyword evidence="8" id="KW-0238">DNA-binding</keyword>
<dbReference type="EMBL" id="JBEVYD010000005">
    <property type="protein sequence ID" value="KAL3232611.1"/>
    <property type="molecule type" value="Genomic_DNA"/>
</dbReference>
<dbReference type="SUPFAM" id="SSF90229">
    <property type="entry name" value="CCCH zinc finger"/>
    <property type="match status" value="1"/>
</dbReference>
<dbReference type="SMART" id="SM00356">
    <property type="entry name" value="ZnF_C3H1"/>
    <property type="match status" value="1"/>
</dbReference>
<dbReference type="Pfam" id="PF00642">
    <property type="entry name" value="zf-CCCH"/>
    <property type="match status" value="1"/>
</dbReference>
<comment type="subcellular location">
    <subcellularLocation>
        <location evidence="8">Nucleus</location>
    </subcellularLocation>
</comment>
<protein>
    <recommendedName>
        <fullName evidence="3 8">Pre-mRNA-splicing factor CWC24</fullName>
    </recommendedName>
</protein>
<organism evidence="13 14">
    <name type="scientific">Nakaseomyces bracarensis</name>
    <dbReference type="NCBI Taxonomy" id="273131"/>
    <lineage>
        <taxon>Eukaryota</taxon>
        <taxon>Fungi</taxon>
        <taxon>Dikarya</taxon>
        <taxon>Ascomycota</taxon>
        <taxon>Saccharomycotina</taxon>
        <taxon>Saccharomycetes</taxon>
        <taxon>Saccharomycetales</taxon>
        <taxon>Saccharomycetaceae</taxon>
        <taxon>Nakaseomyces</taxon>
    </lineage>
</organism>
<evidence type="ECO:0000256" key="6">
    <source>
        <dbReference type="ARBA" id="ARBA00022833"/>
    </source>
</evidence>
<feature type="compositionally biased region" description="Basic residues" evidence="10">
    <location>
        <begin position="1"/>
        <end position="17"/>
    </location>
</feature>
<comment type="subunit">
    <text evidence="8">Associated with the spliceosome.</text>
</comment>
<keyword evidence="6 7" id="KW-0862">Zinc</keyword>
<dbReference type="Gene3D" id="4.10.1000.10">
    <property type="entry name" value="Zinc finger, CCCH-type"/>
    <property type="match status" value="1"/>
</dbReference>
<dbReference type="Pfam" id="PF13920">
    <property type="entry name" value="zf-C3HC4_3"/>
    <property type="match status" value="1"/>
</dbReference>
<gene>
    <name evidence="13" type="ORF">RNJ44_04527</name>
</gene>
<feature type="domain" description="C3H1-type" evidence="12">
    <location>
        <begin position="117"/>
        <end position="145"/>
    </location>
</feature>
<dbReference type="CDD" id="cd16539">
    <property type="entry name" value="RING-HC_RNF113A_B"/>
    <property type="match status" value="1"/>
</dbReference>
<reference evidence="13 14" key="1">
    <citation type="submission" date="2024-05" db="EMBL/GenBank/DDBJ databases">
        <title>Long read based assembly of the Candida bracarensis genome reveals expanded adhesin content.</title>
        <authorList>
            <person name="Marcet-Houben M."/>
            <person name="Ksiezopolska E."/>
            <person name="Gabaldon T."/>
        </authorList>
    </citation>
    <scope>NUCLEOTIDE SEQUENCE [LARGE SCALE GENOMIC DNA]</scope>
    <source>
        <strain evidence="13 14">CBM6</strain>
    </source>
</reference>
<keyword evidence="14" id="KW-1185">Reference proteome</keyword>
<evidence type="ECO:0000313" key="13">
    <source>
        <dbReference type="EMBL" id="KAL3232611.1"/>
    </source>
</evidence>
<keyword evidence="9" id="KW-0175">Coiled coil</keyword>
<dbReference type="SUPFAM" id="SSF57850">
    <property type="entry name" value="RING/U-box"/>
    <property type="match status" value="1"/>
</dbReference>
<evidence type="ECO:0000256" key="5">
    <source>
        <dbReference type="ARBA" id="ARBA00022771"/>
    </source>
</evidence>
<dbReference type="InterPro" id="IPR039971">
    <property type="entry name" value="CWC24-like"/>
</dbReference>
<evidence type="ECO:0000256" key="4">
    <source>
        <dbReference type="ARBA" id="ARBA00022723"/>
    </source>
</evidence>
<evidence type="ECO:0000259" key="12">
    <source>
        <dbReference type="PROSITE" id="PS50103"/>
    </source>
</evidence>
<comment type="similarity">
    <text evidence="2 8">Belongs to the CWC24 family.</text>
</comment>
<proteinExistence type="inferred from homology"/>
<evidence type="ECO:0000259" key="11">
    <source>
        <dbReference type="PROSITE" id="PS50089"/>
    </source>
</evidence>
<keyword evidence="5 7" id="KW-0863">Zinc-finger</keyword>
<feature type="region of interest" description="Disordered" evidence="10">
    <location>
        <begin position="1"/>
        <end position="37"/>
    </location>
</feature>
<dbReference type="InterPro" id="IPR013083">
    <property type="entry name" value="Znf_RING/FYVE/PHD"/>
</dbReference>
<dbReference type="PROSITE" id="PS50103">
    <property type="entry name" value="ZF_C3H1"/>
    <property type="match status" value="1"/>
</dbReference>
<evidence type="ECO:0000313" key="14">
    <source>
        <dbReference type="Proteomes" id="UP001623330"/>
    </source>
</evidence>
<accession>A0ABR4NVB6</accession>
<keyword evidence="8" id="KW-0747">Spliceosome</keyword>
<evidence type="ECO:0000256" key="8">
    <source>
        <dbReference type="RuleBase" id="RU367110"/>
    </source>
</evidence>
<feature type="zinc finger region" description="C3H1-type" evidence="7">
    <location>
        <begin position="117"/>
        <end position="145"/>
    </location>
</feature>
<dbReference type="InterPro" id="IPR036855">
    <property type="entry name" value="Znf_CCCH_sf"/>
</dbReference>
<dbReference type="InterPro" id="IPR001841">
    <property type="entry name" value="Znf_RING"/>
</dbReference>
<evidence type="ECO:0000256" key="9">
    <source>
        <dbReference type="SAM" id="Coils"/>
    </source>
</evidence>
<comment type="caution">
    <text evidence="13">The sequence shown here is derived from an EMBL/GenBank/DDBJ whole genome shotgun (WGS) entry which is preliminary data.</text>
</comment>
<dbReference type="PANTHER" id="PTHR12930">
    <property type="entry name" value="ZINC FINGER PROTEIN 183"/>
    <property type="match status" value="1"/>
</dbReference>
<evidence type="ECO:0000256" key="2">
    <source>
        <dbReference type="ARBA" id="ARBA00009161"/>
    </source>
</evidence>
<feature type="domain" description="RING-type" evidence="11">
    <location>
        <begin position="176"/>
        <end position="213"/>
    </location>
</feature>
<dbReference type="PANTHER" id="PTHR12930:SF0">
    <property type="entry name" value="RING FINGER PROTEIN 113B"/>
    <property type="match status" value="1"/>
</dbReference>
<name>A0ABR4NVB6_9SACH</name>
<feature type="coiled-coil region" evidence="9">
    <location>
        <begin position="59"/>
        <end position="90"/>
    </location>
</feature>
<keyword evidence="8" id="KW-0507">mRNA processing</keyword>
<evidence type="ECO:0000256" key="3">
    <source>
        <dbReference type="ARBA" id="ARBA00020647"/>
    </source>
</evidence>
<evidence type="ECO:0000256" key="10">
    <source>
        <dbReference type="SAM" id="MobiDB-lite"/>
    </source>
</evidence>
<dbReference type="Proteomes" id="UP001623330">
    <property type="component" value="Unassembled WGS sequence"/>
</dbReference>
<dbReference type="PROSITE" id="PS50089">
    <property type="entry name" value="ZF_RING_2"/>
    <property type="match status" value="1"/>
</dbReference>
<evidence type="ECO:0000256" key="1">
    <source>
        <dbReference type="ARBA" id="ARBA00003777"/>
    </source>
</evidence>
<keyword evidence="8" id="KW-0539">Nucleus</keyword>
<dbReference type="SMART" id="SM00184">
    <property type="entry name" value="RING"/>
    <property type="match status" value="1"/>
</dbReference>